<keyword evidence="2" id="KW-0732">Signal</keyword>
<sequence length="656" mass="71741">MMSWRTPAATMLAALAVAAGCEKTEPPQPPEQPASEEADAPAQIFTWQDAAKSTPKRTQKALGEAQGCEPEARLPSTGPENRQRWLSMEPYCKFTEKVEPAHQHYSIEYIAYSQNEPALMLLKPRGKATRPAEALDTFELPALSMARLDLVGAADKQKQIELHRAAELPLAAGEVVGFDLVSKEGRPRELDHVRIYLQTGDRAAYEHAKLPGPPVAREQLVLPKTSSGMSPRDPAYVEIGPDTVDVGPYPVYPAPLPDAEANAEQGEVARASFATEKLDDLLTKWPDTIKDVVEANQGPLALDVLVAIDRATPVVTLEQFGRGMASARLSLELLGRSRVPSEHDTVSQGAPRFMRLTVASSLPKTHPKTGKELFTMTAALSAEGIDLITPKGRLPSLDGCPKDGPTLCLEKGDIDVADELAKARERQEAGELQASQDHVDRALSAYDWTGLYAKLTEVKGYYPKASVIGFRPTDDIVPVAVLVHAMDVARFKRKKDGSECAEAFESDAALLEAEACLDDDTQRRAALFRHAYLLAEEDDTADTGSAKTTDVIGEDISTSGSLDKRLIKRVFRAHRRELLWCYKKARANKPGLAGEMHVKYTISGSGDVIAALVRKGDLRSRDLESCVTQKMRRWVFPEPKDGGIAVVNQTLKFVHE</sequence>
<name>A0A4Y6PTJ5_PERCE</name>
<dbReference type="Proteomes" id="UP000315995">
    <property type="component" value="Chromosome"/>
</dbReference>
<evidence type="ECO:0000313" key="4">
    <source>
        <dbReference type="Proteomes" id="UP000315995"/>
    </source>
</evidence>
<evidence type="ECO:0000256" key="1">
    <source>
        <dbReference type="SAM" id="MobiDB-lite"/>
    </source>
</evidence>
<organism evidence="3 4">
    <name type="scientific">Persicimonas caeni</name>
    <dbReference type="NCBI Taxonomy" id="2292766"/>
    <lineage>
        <taxon>Bacteria</taxon>
        <taxon>Deltaproteobacteria</taxon>
        <taxon>Bradymonadales</taxon>
        <taxon>Bradymonadaceae</taxon>
        <taxon>Persicimonas</taxon>
    </lineage>
</organism>
<dbReference type="InterPro" id="IPR049806">
    <property type="entry name" value="MasK-like_C"/>
</dbReference>
<dbReference type="AlphaFoldDB" id="A0A4Y6PTJ5"/>
<feature type="signal peptide" evidence="2">
    <location>
        <begin position="1"/>
        <end position="18"/>
    </location>
</feature>
<dbReference type="PROSITE" id="PS51257">
    <property type="entry name" value="PROKAR_LIPOPROTEIN"/>
    <property type="match status" value="1"/>
</dbReference>
<accession>A0A4Y6PTJ5</accession>
<gene>
    <name evidence="3" type="ORF">FIV42_10215</name>
</gene>
<dbReference type="NCBIfam" id="NF033768">
    <property type="entry name" value="myxo_SS_tail"/>
    <property type="match status" value="1"/>
</dbReference>
<reference evidence="3 4" key="1">
    <citation type="submission" date="2019-06" db="EMBL/GenBank/DDBJ databases">
        <title>Persicimonas caeni gen. nov., sp. nov., a predatory bacterium isolated from solar saltern.</title>
        <authorList>
            <person name="Wang S."/>
        </authorList>
    </citation>
    <scope>NUCLEOTIDE SEQUENCE [LARGE SCALE GENOMIC DNA]</scope>
    <source>
        <strain evidence="3 4">YN101</strain>
    </source>
</reference>
<evidence type="ECO:0000256" key="2">
    <source>
        <dbReference type="SAM" id="SignalP"/>
    </source>
</evidence>
<keyword evidence="4" id="KW-1185">Reference proteome</keyword>
<proteinExistence type="predicted"/>
<accession>A0A5B8Y8C5</accession>
<dbReference type="EMBL" id="CP041186">
    <property type="protein sequence ID" value="QDG51095.1"/>
    <property type="molecule type" value="Genomic_DNA"/>
</dbReference>
<protein>
    <submittedName>
        <fullName evidence="3">AgmX/PglI C-terminal domain-containing protein</fullName>
    </submittedName>
</protein>
<feature type="region of interest" description="Disordered" evidence="1">
    <location>
        <begin position="19"/>
        <end position="82"/>
    </location>
</feature>
<evidence type="ECO:0000313" key="3">
    <source>
        <dbReference type="EMBL" id="QDG51095.1"/>
    </source>
</evidence>
<feature type="chain" id="PRO_5030106417" evidence="2">
    <location>
        <begin position="19"/>
        <end position="656"/>
    </location>
</feature>
<dbReference type="OrthoDB" id="5396454at2"/>
<dbReference type="RefSeq" id="WP_141197580.1">
    <property type="nucleotide sequence ID" value="NZ_CP041186.1"/>
</dbReference>